<keyword evidence="3" id="KW-0328">Glycosyltransferase</keyword>
<dbReference type="InterPro" id="IPR036388">
    <property type="entry name" value="WH-like_DNA-bd_sf"/>
</dbReference>
<dbReference type="InterPro" id="IPR000836">
    <property type="entry name" value="PRTase_dom"/>
</dbReference>
<evidence type="ECO:0000259" key="2">
    <source>
        <dbReference type="Pfam" id="PF09182"/>
    </source>
</evidence>
<evidence type="ECO:0000259" key="1">
    <source>
        <dbReference type="Pfam" id="PF00156"/>
    </source>
</evidence>
<dbReference type="HOGENOM" id="CLU_088227_0_0_0"/>
<dbReference type="GO" id="GO:0016757">
    <property type="term" value="F:glycosyltransferase activity"/>
    <property type="evidence" value="ECO:0007669"/>
    <property type="project" value="UniProtKB-KW"/>
</dbReference>
<organism evidence="3 4">
    <name type="scientific">Thermovirga lienii (strain ATCC BAA-1197 / DSM 17291 / Cas60314)</name>
    <dbReference type="NCBI Taxonomy" id="580340"/>
    <lineage>
        <taxon>Bacteria</taxon>
        <taxon>Thermotogati</taxon>
        <taxon>Synergistota</taxon>
        <taxon>Synergistia</taxon>
        <taxon>Synergistales</taxon>
        <taxon>Thermovirgaceae</taxon>
        <taxon>Thermovirga</taxon>
    </lineage>
</organism>
<dbReference type="InterPro" id="IPR050118">
    <property type="entry name" value="Pur/Pyrimidine_PRTase"/>
</dbReference>
<dbReference type="Pfam" id="PF00156">
    <property type="entry name" value="Pribosyltran"/>
    <property type="match status" value="1"/>
</dbReference>
<dbReference type="SUPFAM" id="SSF46785">
    <property type="entry name" value="Winged helix' DNA-binding domain"/>
    <property type="match status" value="1"/>
</dbReference>
<dbReference type="CDD" id="cd06223">
    <property type="entry name" value="PRTases_typeI"/>
    <property type="match status" value="1"/>
</dbReference>
<dbReference type="EMBL" id="CP003096">
    <property type="protein sequence ID" value="AER66868.1"/>
    <property type="molecule type" value="Genomic_DNA"/>
</dbReference>
<dbReference type="AlphaFoldDB" id="G7V585"/>
<keyword evidence="4" id="KW-1185">Reference proteome</keyword>
<gene>
    <name evidence="3" type="ordered locus">Tlie_1135</name>
</gene>
<dbReference type="Proteomes" id="UP000005868">
    <property type="component" value="Chromosome"/>
</dbReference>
<dbReference type="GO" id="GO:0003677">
    <property type="term" value="F:DNA binding"/>
    <property type="evidence" value="ECO:0007669"/>
    <property type="project" value="InterPro"/>
</dbReference>
<dbReference type="GO" id="GO:0006355">
    <property type="term" value="P:regulation of DNA-templated transcription"/>
    <property type="evidence" value="ECO:0007669"/>
    <property type="project" value="InterPro"/>
</dbReference>
<dbReference type="SUPFAM" id="SSF53271">
    <property type="entry name" value="PRTase-like"/>
    <property type="match status" value="1"/>
</dbReference>
<proteinExistence type="predicted"/>
<feature type="domain" description="Bacterial purine repressor N-terminal" evidence="2">
    <location>
        <begin position="5"/>
        <end position="70"/>
    </location>
</feature>
<name>G7V585_THELD</name>
<protein>
    <submittedName>
        <fullName evidence="3">Phosphoribosyltransferase</fullName>
    </submittedName>
</protein>
<dbReference type="eggNOG" id="COG0503">
    <property type="taxonomic scope" value="Bacteria"/>
</dbReference>
<dbReference type="KEGG" id="tli:Tlie_1135"/>
<dbReference type="Gene3D" id="3.40.50.2020">
    <property type="match status" value="1"/>
</dbReference>
<evidence type="ECO:0000313" key="4">
    <source>
        <dbReference type="Proteomes" id="UP000005868"/>
    </source>
</evidence>
<keyword evidence="3" id="KW-0808">Transferase</keyword>
<reference evidence="3 4" key="2">
    <citation type="journal article" date="2012" name="Stand. Genomic Sci.">
        <title>Genome sequence of the moderately thermophilic, amino-acid-degrading and sulfur-reducing bacterium Thermovirga lienii type strain (Cas60314(T)).</title>
        <authorList>
            <person name="Goker M."/>
            <person name="Saunders E."/>
            <person name="Lapidus A."/>
            <person name="Nolan M."/>
            <person name="Lucas S."/>
            <person name="Hammon N."/>
            <person name="Deshpande S."/>
            <person name="Cheng J.F."/>
            <person name="Han C."/>
            <person name="Tapia R."/>
            <person name="Goodwin L.A."/>
            <person name="Pitluck S."/>
            <person name="Liolios K."/>
            <person name="Mavromatis K."/>
            <person name="Pagani I."/>
            <person name="Ivanova N."/>
            <person name="Mikhailova N."/>
            <person name="Pati A."/>
            <person name="Chen A."/>
            <person name="Palaniappan K."/>
            <person name="Land M."/>
            <person name="Chang Y.J."/>
            <person name="Jeffries C.D."/>
            <person name="Brambilla E.M."/>
            <person name="Rohde M."/>
            <person name="Spring S."/>
            <person name="Detter J.C."/>
            <person name="Woyke T."/>
            <person name="Bristow J."/>
            <person name="Eisen J.A."/>
            <person name="Markowitz V."/>
            <person name="Hugenholtz P."/>
            <person name="Kyrpides N.C."/>
            <person name="Klenk H.P."/>
        </authorList>
    </citation>
    <scope>NUCLEOTIDE SEQUENCE [LARGE SCALE GENOMIC DNA]</scope>
    <source>
        <strain evidence="4">ATCC BAA-1197 / DSM 17291 / Cas60314</strain>
    </source>
</reference>
<dbReference type="Pfam" id="PF09182">
    <property type="entry name" value="PuR_N"/>
    <property type="match status" value="1"/>
</dbReference>
<dbReference type="InterPro" id="IPR015265">
    <property type="entry name" value="PuR_N"/>
</dbReference>
<dbReference type="STRING" id="580340.Tlie_1135"/>
<dbReference type="PANTHER" id="PTHR43864">
    <property type="entry name" value="HYPOXANTHINE/GUANINE PHOSPHORIBOSYLTRANSFERASE"/>
    <property type="match status" value="1"/>
</dbReference>
<reference evidence="4" key="1">
    <citation type="submission" date="2011-10" db="EMBL/GenBank/DDBJ databases">
        <title>The complete genome of chromosome of Thermovirga lienii DSM 17291.</title>
        <authorList>
            <consortium name="US DOE Joint Genome Institute (JGI-PGF)"/>
            <person name="Lucas S."/>
            <person name="Copeland A."/>
            <person name="Lapidus A."/>
            <person name="Glavina del Rio T."/>
            <person name="Dalin E."/>
            <person name="Tice H."/>
            <person name="Bruce D."/>
            <person name="Goodwin L."/>
            <person name="Pitluck S."/>
            <person name="Peters L."/>
            <person name="Mikhailova N."/>
            <person name="Saunders E."/>
            <person name="Kyrpides N."/>
            <person name="Mavromatis K."/>
            <person name="Ivanova N."/>
            <person name="Last F.I."/>
            <person name="Brettin T."/>
            <person name="Detter J.C."/>
            <person name="Han C."/>
            <person name="Larimer F."/>
            <person name="Land M."/>
            <person name="Hauser L."/>
            <person name="Markowitz V."/>
            <person name="Cheng J.-F."/>
            <person name="Hugenholtz P."/>
            <person name="Woyke T."/>
            <person name="Wu D."/>
            <person name="Spring S."/>
            <person name="Schroeder M."/>
            <person name="Brambilla E.-M."/>
            <person name="Klenk H.-P."/>
            <person name="Eisen J.A."/>
        </authorList>
    </citation>
    <scope>NUCLEOTIDE SEQUENCE [LARGE SCALE GENOMIC DNA]</scope>
    <source>
        <strain evidence="4">ATCC BAA-1197 / DSM 17291 / Cas60314</strain>
    </source>
</reference>
<dbReference type="PANTHER" id="PTHR43864:SF2">
    <property type="entry name" value="PUR OPERON REPRESSOR"/>
    <property type="match status" value="1"/>
</dbReference>
<dbReference type="OrthoDB" id="4213751at2"/>
<evidence type="ECO:0000313" key="3">
    <source>
        <dbReference type="EMBL" id="AER66868.1"/>
    </source>
</evidence>
<dbReference type="InterPro" id="IPR029057">
    <property type="entry name" value="PRTase-like"/>
</dbReference>
<feature type="domain" description="Phosphoribosyltransferase" evidence="1">
    <location>
        <begin position="112"/>
        <end position="246"/>
    </location>
</feature>
<accession>G7V585</accession>
<dbReference type="InterPro" id="IPR036390">
    <property type="entry name" value="WH_DNA-bd_sf"/>
</dbReference>
<dbReference type="Gene3D" id="1.10.10.10">
    <property type="entry name" value="Winged helix-like DNA-binding domain superfamily/Winged helix DNA-binding domain"/>
    <property type="match status" value="1"/>
</dbReference>
<dbReference type="eggNOG" id="COG3711">
    <property type="taxonomic scope" value="Bacteria"/>
</dbReference>
<sequence>MKAERIERLIRIVTGFLLNPSDSVSLTNMARQFGVSKTVISDDISMIDASLEKEGIGRVNVSKGRGGGAFLKPSLRQDIRYEWLEEIANLLEDQGRLLPGSLVYYSDVLFNPKYASRLGHILASDFSESEADIVMTSEVKGIPLAIFTAFHLGLPLAVCRFRNRASDGPAVSVHYQAARGEIRTMFMGTRNLPRGSRVLIIDDFMRGGSTVSGMMAVAKEFGATPVGVGVFMVSSEPAEKAVDNYKALLRMEKESDGAVKISVEKSI</sequence>